<dbReference type="GO" id="GO:0061542">
    <property type="term" value="F:3-demethylubiquinol 3-O-methyltransferase activity"/>
    <property type="evidence" value="ECO:0007669"/>
    <property type="project" value="UniProtKB-UniRule"/>
</dbReference>
<keyword evidence="8" id="KW-1185">Reference proteome</keyword>
<feature type="compositionally biased region" description="Polar residues" evidence="6">
    <location>
        <begin position="9"/>
        <end position="20"/>
    </location>
</feature>
<evidence type="ECO:0000256" key="3">
    <source>
        <dbReference type="ARBA" id="ARBA00022688"/>
    </source>
</evidence>
<keyword evidence="2 5" id="KW-0808">Transferase</keyword>
<evidence type="ECO:0000313" key="7">
    <source>
        <dbReference type="EMBL" id="GGZ27931.1"/>
    </source>
</evidence>
<comment type="catalytic activity">
    <reaction evidence="5">
        <text>a 3-(all-trans-polyprenyl)benzene-1,2-diol + S-adenosyl-L-methionine = a 2-methoxy-6-(all-trans-polyprenyl)phenol + S-adenosyl-L-homocysteine + H(+)</text>
        <dbReference type="Rhea" id="RHEA:31411"/>
        <dbReference type="Rhea" id="RHEA-COMP:9550"/>
        <dbReference type="Rhea" id="RHEA-COMP:9551"/>
        <dbReference type="ChEBI" id="CHEBI:15378"/>
        <dbReference type="ChEBI" id="CHEBI:57856"/>
        <dbReference type="ChEBI" id="CHEBI:59789"/>
        <dbReference type="ChEBI" id="CHEBI:62729"/>
        <dbReference type="ChEBI" id="CHEBI:62731"/>
        <dbReference type="EC" id="2.1.1.222"/>
    </reaction>
</comment>
<comment type="catalytic activity">
    <reaction evidence="5">
        <text>a 3-demethylubiquinol + S-adenosyl-L-methionine = a ubiquinol + S-adenosyl-L-homocysteine + H(+)</text>
        <dbReference type="Rhea" id="RHEA:44380"/>
        <dbReference type="Rhea" id="RHEA-COMP:9566"/>
        <dbReference type="Rhea" id="RHEA-COMP:10914"/>
        <dbReference type="ChEBI" id="CHEBI:15378"/>
        <dbReference type="ChEBI" id="CHEBI:17976"/>
        <dbReference type="ChEBI" id="CHEBI:57856"/>
        <dbReference type="ChEBI" id="CHEBI:59789"/>
        <dbReference type="ChEBI" id="CHEBI:84422"/>
        <dbReference type="EC" id="2.1.1.64"/>
    </reaction>
</comment>
<evidence type="ECO:0000256" key="2">
    <source>
        <dbReference type="ARBA" id="ARBA00022679"/>
    </source>
</evidence>
<evidence type="ECO:0000256" key="1">
    <source>
        <dbReference type="ARBA" id="ARBA00022603"/>
    </source>
</evidence>
<reference evidence="7" key="1">
    <citation type="journal article" date="2014" name="Int. J. Syst. Evol. Microbiol.">
        <title>Complete genome sequence of Corynebacterium casei LMG S-19264T (=DSM 44701T), isolated from a smear-ripened cheese.</title>
        <authorList>
            <consortium name="US DOE Joint Genome Institute (JGI-PGF)"/>
            <person name="Walter F."/>
            <person name="Albersmeier A."/>
            <person name="Kalinowski J."/>
            <person name="Ruckert C."/>
        </authorList>
    </citation>
    <scope>NUCLEOTIDE SEQUENCE</scope>
    <source>
        <strain evidence="7">KCTC 32296</strain>
    </source>
</reference>
<comment type="function">
    <text evidence="5">O-methyltransferase that catalyzes the 2 O-methylation steps in the ubiquinone biosynthetic pathway.</text>
</comment>
<dbReference type="GO" id="GO:0032259">
    <property type="term" value="P:methylation"/>
    <property type="evidence" value="ECO:0007669"/>
    <property type="project" value="UniProtKB-KW"/>
</dbReference>
<feature type="binding site" evidence="5">
    <location>
        <position position="168"/>
    </location>
    <ligand>
        <name>S-adenosyl-L-methionine</name>
        <dbReference type="ChEBI" id="CHEBI:59789"/>
    </ligand>
</feature>
<protein>
    <recommendedName>
        <fullName evidence="5">Ubiquinone biosynthesis O-methyltransferase</fullName>
    </recommendedName>
    <alternativeName>
        <fullName evidence="5">2-polyprenyl-6-hydroxyphenol methylase</fullName>
        <ecNumber evidence="5">2.1.1.222</ecNumber>
    </alternativeName>
    <alternativeName>
        <fullName evidence="5">3-demethylubiquinone 3-O-methyltransferase</fullName>
        <ecNumber evidence="5">2.1.1.64</ecNumber>
    </alternativeName>
</protein>
<keyword evidence="4 5" id="KW-0949">S-adenosyl-L-methionine</keyword>
<dbReference type="PANTHER" id="PTHR43464">
    <property type="entry name" value="METHYLTRANSFERASE"/>
    <property type="match status" value="1"/>
</dbReference>
<dbReference type="InterPro" id="IPR029063">
    <property type="entry name" value="SAM-dependent_MTases_sf"/>
</dbReference>
<organism evidence="7 8">
    <name type="scientific">Asticcacaulis endophyticus</name>
    <dbReference type="NCBI Taxonomy" id="1395890"/>
    <lineage>
        <taxon>Bacteria</taxon>
        <taxon>Pseudomonadati</taxon>
        <taxon>Pseudomonadota</taxon>
        <taxon>Alphaproteobacteria</taxon>
        <taxon>Caulobacterales</taxon>
        <taxon>Caulobacteraceae</taxon>
        <taxon>Asticcacaulis</taxon>
    </lineage>
</organism>
<comment type="pathway">
    <text evidence="5">Cofactor biosynthesis; ubiquinone biosynthesis.</text>
</comment>
<keyword evidence="7" id="KW-0830">Ubiquinone</keyword>
<comment type="similarity">
    <text evidence="5">Belongs to the methyltransferase superfamily. UbiG/COQ3 family.</text>
</comment>
<dbReference type="AlphaFoldDB" id="A0A918PYU4"/>
<feature type="binding site" evidence="5">
    <location>
        <position position="103"/>
    </location>
    <ligand>
        <name>S-adenosyl-L-methionine</name>
        <dbReference type="ChEBI" id="CHEBI:59789"/>
    </ligand>
</feature>
<comment type="caution">
    <text evidence="7">The sequence shown here is derived from an EMBL/GenBank/DDBJ whole genome shotgun (WGS) entry which is preliminary data.</text>
</comment>
<dbReference type="EC" id="2.1.1.64" evidence="5"/>
<dbReference type="GO" id="GO:0102208">
    <property type="term" value="F:2-polyprenyl-6-hydroxyphenol methylase activity"/>
    <property type="evidence" value="ECO:0007669"/>
    <property type="project" value="UniProtKB-EC"/>
</dbReference>
<dbReference type="EC" id="2.1.1.222" evidence="5"/>
<sequence length="279" mass="30788">MALTRKNIPETQAFTASGGENSAKDVTDATNSPASGFSIDEAEVARFSALAAKWWDVKGEFAPLHKFNPTRVRFIRDTCLMHFSHLDGDDIHPFDHMRLLDVGCGGGLLSEPMRRMGFEVTGLDASEKNIGTAKAHATQDGLDIRYLAQTVEQLAASGEPLFDVVLCMEVIEHVADPREFLKTCASLVKPGGLMFVATLNRTTKSFALGIVAAEYVLRWVPQGTHDWNKFLKPSEIEDFLSETDLTPDPAVGVSYNPILDQWALSNDIAVNYMMVARYF</sequence>
<dbReference type="PANTHER" id="PTHR43464:SF19">
    <property type="entry name" value="UBIQUINONE BIOSYNTHESIS O-METHYLTRANSFERASE, MITOCHONDRIAL"/>
    <property type="match status" value="1"/>
</dbReference>
<dbReference type="Proteomes" id="UP000662572">
    <property type="component" value="Unassembled WGS sequence"/>
</dbReference>
<name>A0A918PYU4_9CAUL</name>
<dbReference type="GO" id="GO:0010420">
    <property type="term" value="F:polyprenyldihydroxybenzoate methyltransferase activity"/>
    <property type="evidence" value="ECO:0007669"/>
    <property type="project" value="InterPro"/>
</dbReference>
<feature type="binding site" evidence="5">
    <location>
        <position position="124"/>
    </location>
    <ligand>
        <name>S-adenosyl-L-methionine</name>
        <dbReference type="ChEBI" id="CHEBI:59789"/>
    </ligand>
</feature>
<dbReference type="EMBL" id="BMZB01000001">
    <property type="protein sequence ID" value="GGZ27931.1"/>
    <property type="molecule type" value="Genomic_DNA"/>
</dbReference>
<dbReference type="SUPFAM" id="SSF53335">
    <property type="entry name" value="S-adenosyl-L-methionine-dependent methyltransferases"/>
    <property type="match status" value="1"/>
</dbReference>
<evidence type="ECO:0000256" key="5">
    <source>
        <dbReference type="HAMAP-Rule" id="MF_00472"/>
    </source>
</evidence>
<gene>
    <name evidence="5 7" type="primary">ubiG</name>
    <name evidence="7" type="ORF">GCM10011273_12080</name>
</gene>
<feature type="region of interest" description="Disordered" evidence="6">
    <location>
        <begin position="1"/>
        <end position="31"/>
    </location>
</feature>
<dbReference type="CDD" id="cd02440">
    <property type="entry name" value="AdoMet_MTases"/>
    <property type="match status" value="1"/>
</dbReference>
<keyword evidence="1 5" id="KW-0489">Methyltransferase</keyword>
<feature type="binding site" evidence="5">
    <location>
        <position position="71"/>
    </location>
    <ligand>
        <name>S-adenosyl-L-methionine</name>
        <dbReference type="ChEBI" id="CHEBI:59789"/>
    </ligand>
</feature>
<dbReference type="Gene3D" id="3.40.50.150">
    <property type="entry name" value="Vaccinia Virus protein VP39"/>
    <property type="match status" value="1"/>
</dbReference>
<keyword evidence="3 5" id="KW-0831">Ubiquinone biosynthesis</keyword>
<dbReference type="RefSeq" id="WP_189485487.1">
    <property type="nucleotide sequence ID" value="NZ_BMZB01000001.1"/>
</dbReference>
<accession>A0A918PYU4</accession>
<evidence type="ECO:0000313" key="8">
    <source>
        <dbReference type="Proteomes" id="UP000662572"/>
    </source>
</evidence>
<proteinExistence type="inferred from homology"/>
<dbReference type="NCBIfam" id="TIGR01983">
    <property type="entry name" value="UbiG"/>
    <property type="match status" value="1"/>
</dbReference>
<evidence type="ECO:0000256" key="4">
    <source>
        <dbReference type="ARBA" id="ARBA00022691"/>
    </source>
</evidence>
<dbReference type="Pfam" id="PF13489">
    <property type="entry name" value="Methyltransf_23"/>
    <property type="match status" value="1"/>
</dbReference>
<evidence type="ECO:0000256" key="6">
    <source>
        <dbReference type="SAM" id="MobiDB-lite"/>
    </source>
</evidence>
<dbReference type="HAMAP" id="MF_00472">
    <property type="entry name" value="UbiG"/>
    <property type="match status" value="1"/>
</dbReference>
<reference evidence="7" key="2">
    <citation type="submission" date="2020-09" db="EMBL/GenBank/DDBJ databases">
        <authorList>
            <person name="Sun Q."/>
            <person name="Kim S."/>
        </authorList>
    </citation>
    <scope>NUCLEOTIDE SEQUENCE</scope>
    <source>
        <strain evidence="7">KCTC 32296</strain>
    </source>
</reference>
<dbReference type="InterPro" id="IPR010233">
    <property type="entry name" value="UbiG_MeTrfase"/>
</dbReference>